<dbReference type="Proteomes" id="UP000239874">
    <property type="component" value="Unassembled WGS sequence"/>
</dbReference>
<evidence type="ECO:0008006" key="3">
    <source>
        <dbReference type="Google" id="ProtNLM"/>
    </source>
</evidence>
<proteinExistence type="predicted"/>
<dbReference type="InterPro" id="IPR036906">
    <property type="entry name" value="ATPase_V1_fsu_sf"/>
</dbReference>
<evidence type="ECO:0000313" key="2">
    <source>
        <dbReference type="Proteomes" id="UP000239874"/>
    </source>
</evidence>
<dbReference type="SUPFAM" id="SSF159468">
    <property type="entry name" value="AtpF-like"/>
    <property type="match status" value="1"/>
</dbReference>
<dbReference type="EMBL" id="PSZC01000001">
    <property type="protein sequence ID" value="PPJ39800.1"/>
    <property type="molecule type" value="Genomic_DNA"/>
</dbReference>
<protein>
    <recommendedName>
        <fullName evidence="3">ATPase</fullName>
    </recommendedName>
</protein>
<organism evidence="1 2">
    <name type="scientific">Nocardia nova</name>
    <dbReference type="NCBI Taxonomy" id="37330"/>
    <lineage>
        <taxon>Bacteria</taxon>
        <taxon>Bacillati</taxon>
        <taxon>Actinomycetota</taxon>
        <taxon>Actinomycetes</taxon>
        <taxon>Mycobacteriales</taxon>
        <taxon>Nocardiaceae</taxon>
        <taxon>Nocardia</taxon>
    </lineage>
</organism>
<dbReference type="GO" id="GO:0046961">
    <property type="term" value="F:proton-transporting ATPase activity, rotational mechanism"/>
    <property type="evidence" value="ECO:0007669"/>
    <property type="project" value="InterPro"/>
</dbReference>
<name>A0A2S6AX63_9NOCA</name>
<evidence type="ECO:0000313" key="1">
    <source>
        <dbReference type="EMBL" id="PPJ39800.1"/>
    </source>
</evidence>
<comment type="caution">
    <text evidence="1">The sequence shown here is derived from an EMBL/GenBank/DDBJ whole genome shotgun (WGS) entry which is preliminary data.</text>
</comment>
<dbReference type="Gene3D" id="3.40.50.10580">
    <property type="entry name" value="ATPase, V1 complex, subunit F"/>
    <property type="match status" value="1"/>
</dbReference>
<accession>A0A2S6AX63</accession>
<dbReference type="AlphaFoldDB" id="A0A2S6AX63"/>
<reference evidence="1 2" key="1">
    <citation type="submission" date="2018-02" db="EMBL/GenBank/DDBJ databases">
        <title>8 Nocardia nova and 1 Nocardia cyriacigeorgica strain used for evolution to TMP-SMX.</title>
        <authorList>
            <person name="Mehta H."/>
            <person name="Weng J."/>
            <person name="Shamoo Y."/>
        </authorList>
    </citation>
    <scope>NUCLEOTIDE SEQUENCE [LARGE SCALE GENOMIC DNA]</scope>
    <source>
        <strain evidence="1 2">MDA3139</strain>
    </source>
</reference>
<gene>
    <name evidence="1" type="ORF">C5E45_01265</name>
</gene>
<sequence length="72" mass="7393">MGTVVVIGDPGRVQGYALAGATIWPATDAETVRRAWSALDARTALVILTEAAAGSLTAEQRDGGPLTVVMPE</sequence>
<dbReference type="OrthoDB" id="4246289at2"/>
<dbReference type="RefSeq" id="WP_104374105.1">
    <property type="nucleotide sequence ID" value="NZ_PSZC01000001.1"/>
</dbReference>